<name>A0A9P7B1B8_9HELO</name>
<dbReference type="PANTHER" id="PTHR43791">
    <property type="entry name" value="PERMEASE-RELATED"/>
    <property type="match status" value="1"/>
</dbReference>
<keyword evidence="4 6" id="KW-1133">Transmembrane helix</keyword>
<gene>
    <name evidence="8" type="ORF">D0Z07_0359</name>
</gene>
<dbReference type="EMBL" id="VNKQ01000002">
    <property type="protein sequence ID" value="KAG0653025.1"/>
    <property type="molecule type" value="Genomic_DNA"/>
</dbReference>
<keyword evidence="2" id="KW-0813">Transport</keyword>
<dbReference type="InterPro" id="IPR036259">
    <property type="entry name" value="MFS_trans_sf"/>
</dbReference>
<evidence type="ECO:0000256" key="6">
    <source>
        <dbReference type="SAM" id="Phobius"/>
    </source>
</evidence>
<dbReference type="InterPro" id="IPR020846">
    <property type="entry name" value="MFS_dom"/>
</dbReference>
<keyword evidence="9" id="KW-1185">Reference proteome</keyword>
<feature type="transmembrane region" description="Helical" evidence="6">
    <location>
        <begin position="194"/>
        <end position="214"/>
    </location>
</feature>
<evidence type="ECO:0000256" key="3">
    <source>
        <dbReference type="ARBA" id="ARBA00022692"/>
    </source>
</evidence>
<evidence type="ECO:0000313" key="9">
    <source>
        <dbReference type="Proteomes" id="UP000785200"/>
    </source>
</evidence>
<feature type="transmembrane region" description="Helical" evidence="6">
    <location>
        <begin position="71"/>
        <end position="93"/>
    </location>
</feature>
<evidence type="ECO:0000256" key="5">
    <source>
        <dbReference type="ARBA" id="ARBA00023136"/>
    </source>
</evidence>
<evidence type="ECO:0000259" key="7">
    <source>
        <dbReference type="PROSITE" id="PS50850"/>
    </source>
</evidence>
<comment type="subcellular location">
    <subcellularLocation>
        <location evidence="1">Membrane</location>
        <topology evidence="1">Multi-pass membrane protein</topology>
    </subcellularLocation>
</comment>
<dbReference type="SUPFAM" id="SSF103473">
    <property type="entry name" value="MFS general substrate transporter"/>
    <property type="match status" value="1"/>
</dbReference>
<reference evidence="8" key="1">
    <citation type="submission" date="2019-07" db="EMBL/GenBank/DDBJ databases">
        <title>Hyphodiscus hymeniophilus genome sequencing and assembly.</title>
        <authorList>
            <person name="Kramer G."/>
            <person name="Nodwell J."/>
        </authorList>
    </citation>
    <scope>NUCLEOTIDE SEQUENCE</scope>
    <source>
        <strain evidence="8">ATCC 34498</strain>
    </source>
</reference>
<feature type="transmembrane region" description="Helical" evidence="6">
    <location>
        <begin position="105"/>
        <end position="127"/>
    </location>
</feature>
<feature type="transmembrane region" description="Helical" evidence="6">
    <location>
        <begin position="159"/>
        <end position="182"/>
    </location>
</feature>
<evidence type="ECO:0000256" key="1">
    <source>
        <dbReference type="ARBA" id="ARBA00004141"/>
    </source>
</evidence>
<feature type="domain" description="Major facilitator superfamily (MFS) profile" evidence="7">
    <location>
        <begin position="68"/>
        <end position="474"/>
    </location>
</feature>
<organism evidence="8 9">
    <name type="scientific">Hyphodiscus hymeniophilus</name>
    <dbReference type="NCBI Taxonomy" id="353542"/>
    <lineage>
        <taxon>Eukaryota</taxon>
        <taxon>Fungi</taxon>
        <taxon>Dikarya</taxon>
        <taxon>Ascomycota</taxon>
        <taxon>Pezizomycotina</taxon>
        <taxon>Leotiomycetes</taxon>
        <taxon>Helotiales</taxon>
        <taxon>Hyphodiscaceae</taxon>
        <taxon>Hyphodiscus</taxon>
    </lineage>
</organism>
<evidence type="ECO:0000256" key="2">
    <source>
        <dbReference type="ARBA" id="ARBA00022448"/>
    </source>
</evidence>
<keyword evidence="5 6" id="KW-0472">Membrane</keyword>
<dbReference type="GO" id="GO:0022857">
    <property type="term" value="F:transmembrane transporter activity"/>
    <property type="evidence" value="ECO:0007669"/>
    <property type="project" value="InterPro"/>
</dbReference>
<evidence type="ECO:0000256" key="4">
    <source>
        <dbReference type="ARBA" id="ARBA00022989"/>
    </source>
</evidence>
<evidence type="ECO:0000313" key="8">
    <source>
        <dbReference type="EMBL" id="KAG0653025.1"/>
    </source>
</evidence>
<feature type="transmembrane region" description="Helical" evidence="6">
    <location>
        <begin position="226"/>
        <end position="246"/>
    </location>
</feature>
<feature type="transmembrane region" description="Helical" evidence="6">
    <location>
        <begin position="446"/>
        <end position="468"/>
    </location>
</feature>
<dbReference type="GO" id="GO:0016020">
    <property type="term" value="C:membrane"/>
    <property type="evidence" value="ECO:0007669"/>
    <property type="project" value="UniProtKB-SubCell"/>
</dbReference>
<proteinExistence type="predicted"/>
<keyword evidence="3 6" id="KW-0812">Transmembrane</keyword>
<dbReference type="PROSITE" id="PS50850">
    <property type="entry name" value="MFS"/>
    <property type="match status" value="1"/>
</dbReference>
<feature type="transmembrane region" description="Helical" evidence="6">
    <location>
        <begin position="330"/>
        <end position="352"/>
    </location>
</feature>
<feature type="transmembrane region" description="Helical" evidence="6">
    <location>
        <begin position="134"/>
        <end position="153"/>
    </location>
</feature>
<feature type="transmembrane region" description="Helical" evidence="6">
    <location>
        <begin position="389"/>
        <end position="407"/>
    </location>
</feature>
<dbReference type="Pfam" id="PF07690">
    <property type="entry name" value="MFS_1"/>
    <property type="match status" value="1"/>
</dbReference>
<dbReference type="PANTHER" id="PTHR43791:SF70">
    <property type="entry name" value="MAJOR FACILITATOR SUPERFAMILY (MFS) PROFILE DOMAIN-CONTAINING PROTEIN"/>
    <property type="match status" value="1"/>
</dbReference>
<dbReference type="OrthoDB" id="6730379at2759"/>
<feature type="transmembrane region" description="Helical" evidence="6">
    <location>
        <begin position="359"/>
        <end position="377"/>
    </location>
</feature>
<dbReference type="InterPro" id="IPR011701">
    <property type="entry name" value="MFS"/>
</dbReference>
<dbReference type="AlphaFoldDB" id="A0A9P7B1B8"/>
<comment type="caution">
    <text evidence="8">The sequence shown here is derived from an EMBL/GenBank/DDBJ whole genome shotgun (WGS) entry which is preliminary data.</text>
</comment>
<protein>
    <submittedName>
        <fullName evidence="8">Transporter</fullName>
    </submittedName>
</protein>
<dbReference type="Proteomes" id="UP000785200">
    <property type="component" value="Unassembled WGS sequence"/>
</dbReference>
<feature type="transmembrane region" description="Helical" evidence="6">
    <location>
        <begin position="419"/>
        <end position="440"/>
    </location>
</feature>
<accession>A0A9P7B1B8</accession>
<dbReference type="Gene3D" id="1.20.1250.20">
    <property type="entry name" value="MFS general substrate transporter like domains"/>
    <property type="match status" value="1"/>
</dbReference>
<sequence>MSKELEDGPGANQTEMIAPVTTNLSENIEKQVEDERYLDLSAHVLANHAYEYSDKEARAVRRKIDLHLMPVLFFTGMISAVDKIVVSNAALYGMTTDLHISQGSLSWIGAIVAFGLLCGEVPAAYLVQRLRLNILVPTMIVLWGTFTMLLGTAQNFQTIMALRFLLGFAESPIFPSCQIYCVMMYTAEEQPLRISIYLAALASLFVGPVSYGIGVSTGASIATWRLLFITMGGITVLWGLLTFWLLPANPATWRILSEKEKYVAIHRVQNNKTGIENKQIKWYQVREALMDPKTWVLFVYQILIASFTGGLTTFASLIVKGLGYGKLPSVLLGMPTGAMQTSSAVICAVVGVQAKNIRVLTMCVTCLVPLMATALVWKLPASNIHGRLAAYYLCYCFWGAYTLSASLPAQNTSGHSKKVTNNMLSFVAYSVGTIIGPFFFGHSYPQGYITLMCCASIAIPLAASYAFICIWQNKAKDKAVAEGKYDHTTHVLAEGLLDITDREKKDFRYKY</sequence>
<feature type="transmembrane region" description="Helical" evidence="6">
    <location>
        <begin position="295"/>
        <end position="318"/>
    </location>
</feature>